<proteinExistence type="inferred from homology"/>
<dbReference type="RefSeq" id="WP_214534024.1">
    <property type="nucleotide sequence ID" value="NZ_JAHFVK010000001.1"/>
</dbReference>
<evidence type="ECO:0000256" key="1">
    <source>
        <dbReference type="ARBA" id="ARBA00007613"/>
    </source>
</evidence>
<keyword evidence="2" id="KW-0449">Lipoprotein</keyword>
<organism evidence="3 4">
    <name type="scientific">Croceibacterium selenioxidans</name>
    <dbReference type="NCBI Taxonomy" id="2838833"/>
    <lineage>
        <taxon>Bacteria</taxon>
        <taxon>Pseudomonadati</taxon>
        <taxon>Pseudomonadota</taxon>
        <taxon>Alphaproteobacteria</taxon>
        <taxon>Sphingomonadales</taxon>
        <taxon>Erythrobacteraceae</taxon>
        <taxon>Croceibacterium</taxon>
    </lineage>
</organism>
<evidence type="ECO:0000313" key="3">
    <source>
        <dbReference type="EMBL" id="MBT2132862.1"/>
    </source>
</evidence>
<sequence length="468" mass="49188">MNRSLSASLLALALAGCSLAPDYVRPEAPVPVSWPAGDAYLAQTEAALPEVSYRDVFQDPRLQTLIGQALVNNRDVRIAAANLTAARAQFRVVRSGQFPEVGVSASSSYLTREGADSESYALQGGVASFELDLFGRLANATAAERERMLATEASGRTVRIGLVADLADAWATYAADRELLAVAADTAANARRAVQLTQARLEGGIAPRTDVRQAEQVLATAEGDLAAQTTAVAQDENLIRLLVGGAVDPALLPAGLDEVFASVATLPAGLDSAVLLRRPDIVEAEYLLRAANADIGVARAEMFPRISLTGLVGVASDTLGSLFTGGAFPTTLGADAAYTIFDGGGRRANVEVSQAQRDAALAAYERSIQTAFREVADALAVQGTIGERLRAARVSSEATADTARLTEARYRGGIDSFLANLDAQRSLYVARQREVAVLLIGVRNRIELYRALGSDSAVATPAEISEAN</sequence>
<name>A0ABS5W0N2_9SPHN</name>
<gene>
    <name evidence="3" type="ORF">KK137_00815</name>
</gene>
<dbReference type="EMBL" id="JAHFVK010000001">
    <property type="protein sequence ID" value="MBT2132862.1"/>
    <property type="molecule type" value="Genomic_DNA"/>
</dbReference>
<dbReference type="PROSITE" id="PS51257">
    <property type="entry name" value="PROKAR_LIPOPROTEIN"/>
    <property type="match status" value="1"/>
</dbReference>
<dbReference type="Pfam" id="PF02321">
    <property type="entry name" value="OEP"/>
    <property type="match status" value="2"/>
</dbReference>
<feature type="signal peptide" evidence="2">
    <location>
        <begin position="1"/>
        <end position="20"/>
    </location>
</feature>
<evidence type="ECO:0000256" key="2">
    <source>
        <dbReference type="RuleBase" id="RU362097"/>
    </source>
</evidence>
<keyword evidence="2" id="KW-0732">Signal</keyword>
<dbReference type="InterPro" id="IPR003423">
    <property type="entry name" value="OMP_efflux"/>
</dbReference>
<keyword evidence="4" id="KW-1185">Reference proteome</keyword>
<dbReference type="PANTHER" id="PTHR30203">
    <property type="entry name" value="OUTER MEMBRANE CATION EFFLUX PROTEIN"/>
    <property type="match status" value="1"/>
</dbReference>
<dbReference type="NCBIfam" id="TIGR01845">
    <property type="entry name" value="outer_NodT"/>
    <property type="match status" value="1"/>
</dbReference>
<accession>A0ABS5W0N2</accession>
<reference evidence="3 4" key="1">
    <citation type="submission" date="2021-05" db="EMBL/GenBank/DDBJ databases">
        <title>Croceibacterium sp. LX-88 genome sequence.</title>
        <authorList>
            <person name="Luo X."/>
        </authorList>
    </citation>
    <scope>NUCLEOTIDE SEQUENCE [LARGE SCALE GENOMIC DNA]</scope>
    <source>
        <strain evidence="3 4">LX-88</strain>
    </source>
</reference>
<dbReference type="PANTHER" id="PTHR30203:SF32">
    <property type="entry name" value="CATION EFFLUX SYSTEM PROTEIN CUSC"/>
    <property type="match status" value="1"/>
</dbReference>
<dbReference type="Proteomes" id="UP000811255">
    <property type="component" value="Unassembled WGS sequence"/>
</dbReference>
<comment type="subcellular location">
    <subcellularLocation>
        <location evidence="2">Cell membrane</location>
        <topology evidence="2">Lipid-anchor</topology>
    </subcellularLocation>
</comment>
<dbReference type="Gene3D" id="2.20.200.10">
    <property type="entry name" value="Outer membrane efflux proteins (OEP)"/>
    <property type="match status" value="1"/>
</dbReference>
<comment type="similarity">
    <text evidence="1 2">Belongs to the outer membrane factor (OMF) (TC 1.B.17) family.</text>
</comment>
<keyword evidence="2" id="KW-0472">Membrane</keyword>
<dbReference type="SUPFAM" id="SSF56954">
    <property type="entry name" value="Outer membrane efflux proteins (OEP)"/>
    <property type="match status" value="1"/>
</dbReference>
<dbReference type="InterPro" id="IPR010131">
    <property type="entry name" value="MdtP/NodT-like"/>
</dbReference>
<keyword evidence="2" id="KW-0812">Transmembrane</keyword>
<dbReference type="Gene3D" id="1.20.1600.10">
    <property type="entry name" value="Outer membrane efflux proteins (OEP)"/>
    <property type="match status" value="1"/>
</dbReference>
<feature type="chain" id="PRO_5045005608" evidence="2">
    <location>
        <begin position="21"/>
        <end position="468"/>
    </location>
</feature>
<keyword evidence="2" id="KW-0564">Palmitate</keyword>
<protein>
    <submittedName>
        <fullName evidence="3">Efflux transporter outer membrane subunit</fullName>
    </submittedName>
</protein>
<keyword evidence="2" id="KW-1134">Transmembrane beta strand</keyword>
<evidence type="ECO:0000313" key="4">
    <source>
        <dbReference type="Proteomes" id="UP000811255"/>
    </source>
</evidence>
<comment type="caution">
    <text evidence="3">The sequence shown here is derived from an EMBL/GenBank/DDBJ whole genome shotgun (WGS) entry which is preliminary data.</text>
</comment>